<keyword evidence="2" id="KW-1185">Reference proteome</keyword>
<dbReference type="AlphaFoldDB" id="A0AAV8ZNM3"/>
<proteinExistence type="predicted"/>
<evidence type="ECO:0000313" key="2">
    <source>
        <dbReference type="Proteomes" id="UP001162156"/>
    </source>
</evidence>
<name>A0AAV8ZNM3_9CUCU</name>
<organism evidence="1 2">
    <name type="scientific">Rhamnusium bicolor</name>
    <dbReference type="NCBI Taxonomy" id="1586634"/>
    <lineage>
        <taxon>Eukaryota</taxon>
        <taxon>Metazoa</taxon>
        <taxon>Ecdysozoa</taxon>
        <taxon>Arthropoda</taxon>
        <taxon>Hexapoda</taxon>
        <taxon>Insecta</taxon>
        <taxon>Pterygota</taxon>
        <taxon>Neoptera</taxon>
        <taxon>Endopterygota</taxon>
        <taxon>Coleoptera</taxon>
        <taxon>Polyphaga</taxon>
        <taxon>Cucujiformia</taxon>
        <taxon>Chrysomeloidea</taxon>
        <taxon>Cerambycidae</taxon>
        <taxon>Lepturinae</taxon>
        <taxon>Rhagiini</taxon>
        <taxon>Rhamnusium</taxon>
    </lineage>
</organism>
<comment type="caution">
    <text evidence="1">The sequence shown here is derived from an EMBL/GenBank/DDBJ whole genome shotgun (WGS) entry which is preliminary data.</text>
</comment>
<protein>
    <submittedName>
        <fullName evidence="1">Uncharacterized protein</fullName>
    </submittedName>
</protein>
<dbReference type="Proteomes" id="UP001162156">
    <property type="component" value="Unassembled WGS sequence"/>
</dbReference>
<evidence type="ECO:0000313" key="1">
    <source>
        <dbReference type="EMBL" id="KAJ8966375.1"/>
    </source>
</evidence>
<gene>
    <name evidence="1" type="ORF">NQ314_003551</name>
</gene>
<dbReference type="EMBL" id="JANEYF010001018">
    <property type="protein sequence ID" value="KAJ8966375.1"/>
    <property type="molecule type" value="Genomic_DNA"/>
</dbReference>
<reference evidence="1" key="1">
    <citation type="journal article" date="2023" name="Insect Mol. Biol.">
        <title>Genome sequencing provides insights into the evolution of gene families encoding plant cell wall-degrading enzymes in longhorned beetles.</title>
        <authorList>
            <person name="Shin N.R."/>
            <person name="Okamura Y."/>
            <person name="Kirsch R."/>
            <person name="Pauchet Y."/>
        </authorList>
    </citation>
    <scope>NUCLEOTIDE SEQUENCE</scope>
    <source>
        <strain evidence="1">RBIC_L_NR</strain>
    </source>
</reference>
<sequence>MVRELSVSDSNPQDPLALEEAEPLNEEILRILGRDKASQELTGEIIHRDLAFRWSNILRSGLYDSVRTELVRKYSPIKNCVLRRRLS</sequence>
<accession>A0AAV8ZNM3</accession>